<dbReference type="RefSeq" id="WP_170096782.1">
    <property type="nucleotide sequence ID" value="NZ_WOWA01000004.1"/>
</dbReference>
<name>A0A847ULM2_HALAR</name>
<sequence>MPEALIKGETHLSKNDKEALMQVDLSEFDAVFREGYDTDYFKRDITSMYALFGIGHLVYGATFGRLYFSLDEMKEDAEEKGVGFHDEIDSSVRETYEMVSLKKQILLLILSPFLGMLILGLVSAPFQIFLPDLSPMLTVLTGYAAGIAVILFFGFVWALGFFMLIVDEVMYDRDEHMAENIIEISEEEGYERVLVSCGGEHLSGISSYLEENGWETEERTTDSPIGKVLLWKDRVLSAVLNPRNTLSKAVARLRGSL</sequence>
<dbReference type="Proteomes" id="UP000641625">
    <property type="component" value="Unassembled WGS sequence"/>
</dbReference>
<comment type="caution">
    <text evidence="2">The sequence shown here is derived from an EMBL/GenBank/DDBJ whole genome shotgun (WGS) entry which is preliminary data.</text>
</comment>
<organism evidence="2 3">
    <name type="scientific">Haloarcula argentinensis</name>
    <dbReference type="NCBI Taxonomy" id="43776"/>
    <lineage>
        <taxon>Archaea</taxon>
        <taxon>Methanobacteriati</taxon>
        <taxon>Methanobacteriota</taxon>
        <taxon>Stenosarchaea group</taxon>
        <taxon>Halobacteria</taxon>
        <taxon>Halobacteriales</taxon>
        <taxon>Haloarculaceae</taxon>
        <taxon>Haloarcula</taxon>
    </lineage>
</organism>
<dbReference type="AlphaFoldDB" id="A0A847ULM2"/>
<feature type="transmembrane region" description="Helical" evidence="1">
    <location>
        <begin position="105"/>
        <end position="130"/>
    </location>
</feature>
<feature type="transmembrane region" description="Helical" evidence="1">
    <location>
        <begin position="142"/>
        <end position="166"/>
    </location>
</feature>
<reference evidence="2" key="1">
    <citation type="submission" date="2019-12" db="EMBL/GenBank/DDBJ databases">
        <title>Whole genome sequencing of Haloarcula argentinensis strain pws5.</title>
        <authorList>
            <person name="Verma D.K."/>
            <person name="Gopal K."/>
            <person name="Prasad E.S."/>
        </authorList>
    </citation>
    <scope>NUCLEOTIDE SEQUENCE</scope>
    <source>
        <strain evidence="2">Pws5</strain>
    </source>
</reference>
<gene>
    <name evidence="2" type="ORF">GOC77_08125</name>
</gene>
<accession>A0A847ULM2</accession>
<proteinExistence type="predicted"/>
<evidence type="ECO:0000256" key="1">
    <source>
        <dbReference type="SAM" id="Phobius"/>
    </source>
</evidence>
<dbReference type="EMBL" id="WOWA01000004">
    <property type="protein sequence ID" value="NLV13237.1"/>
    <property type="molecule type" value="Genomic_DNA"/>
</dbReference>
<protein>
    <submittedName>
        <fullName evidence="2">Uncharacterized protein</fullName>
    </submittedName>
</protein>
<evidence type="ECO:0000313" key="3">
    <source>
        <dbReference type="Proteomes" id="UP000641625"/>
    </source>
</evidence>
<keyword evidence="1" id="KW-1133">Transmembrane helix</keyword>
<evidence type="ECO:0000313" key="2">
    <source>
        <dbReference type="EMBL" id="NLV13237.1"/>
    </source>
</evidence>
<feature type="transmembrane region" description="Helical" evidence="1">
    <location>
        <begin position="48"/>
        <end position="68"/>
    </location>
</feature>
<keyword evidence="1" id="KW-0812">Transmembrane</keyword>
<keyword evidence="1" id="KW-0472">Membrane</keyword>